<feature type="transmembrane region" description="Helical" evidence="1">
    <location>
        <begin position="89"/>
        <end position="110"/>
    </location>
</feature>
<keyword evidence="3" id="KW-1185">Reference proteome</keyword>
<accession>A0ABV5D1D5</accession>
<evidence type="ECO:0000313" key="3">
    <source>
        <dbReference type="Proteomes" id="UP001582793"/>
    </source>
</evidence>
<dbReference type="Proteomes" id="UP001582793">
    <property type="component" value="Unassembled WGS sequence"/>
</dbReference>
<evidence type="ECO:0008006" key="4">
    <source>
        <dbReference type="Google" id="ProtNLM"/>
    </source>
</evidence>
<evidence type="ECO:0000256" key="1">
    <source>
        <dbReference type="SAM" id="Phobius"/>
    </source>
</evidence>
<feature type="transmembrane region" description="Helical" evidence="1">
    <location>
        <begin position="34"/>
        <end position="52"/>
    </location>
</feature>
<evidence type="ECO:0000313" key="2">
    <source>
        <dbReference type="EMBL" id="MFB6398072.1"/>
    </source>
</evidence>
<organism evidence="2 3">
    <name type="scientific">Polymorphospora lycopeni</name>
    <dbReference type="NCBI Taxonomy" id="3140240"/>
    <lineage>
        <taxon>Bacteria</taxon>
        <taxon>Bacillati</taxon>
        <taxon>Actinomycetota</taxon>
        <taxon>Actinomycetes</taxon>
        <taxon>Micromonosporales</taxon>
        <taxon>Micromonosporaceae</taxon>
        <taxon>Polymorphospora</taxon>
    </lineage>
</organism>
<keyword evidence="1" id="KW-1133">Transmembrane helix</keyword>
<name>A0ABV5D1D5_9ACTN</name>
<protein>
    <recommendedName>
        <fullName evidence="4">Transmembrane protein</fullName>
    </recommendedName>
</protein>
<proteinExistence type="predicted"/>
<dbReference type="RefSeq" id="WP_364219826.1">
    <property type="nucleotide sequence ID" value="NZ_JBCGDC010000196.1"/>
</dbReference>
<gene>
    <name evidence="2" type="ORF">AAFH96_34100</name>
</gene>
<reference evidence="2 3" key="1">
    <citation type="submission" date="2024-04" db="EMBL/GenBank/DDBJ databases">
        <title>Polymorphospora sp. isolated from Baiyangdian Lake in Xiong'an New Area.</title>
        <authorList>
            <person name="Zhang X."/>
            <person name="Liu J."/>
        </authorList>
    </citation>
    <scope>NUCLEOTIDE SEQUENCE [LARGE SCALE GENOMIC DNA]</scope>
    <source>
        <strain evidence="2 3">2-325</strain>
    </source>
</reference>
<comment type="caution">
    <text evidence="2">The sequence shown here is derived from an EMBL/GenBank/DDBJ whole genome shotgun (WGS) entry which is preliminary data.</text>
</comment>
<feature type="transmembrane region" description="Helical" evidence="1">
    <location>
        <begin position="58"/>
        <end position="77"/>
    </location>
</feature>
<dbReference type="EMBL" id="JBCGDC010000196">
    <property type="protein sequence ID" value="MFB6398072.1"/>
    <property type="molecule type" value="Genomic_DNA"/>
</dbReference>
<keyword evidence="1" id="KW-0472">Membrane</keyword>
<sequence length="145" mass="15812">METESNPSPRQAREMLRQLADDEDAVRYPPIPRWFFVAMAALVAGLHVVRLLPPSDAGKASLALTVVAIVLGARYWLNREGVSWAAVKFTDMAPFLAVMLATFGGCWAVSALTGAWWIWIVGGVVAAAVVLRTGHVYRRAYGDGR</sequence>
<keyword evidence="1" id="KW-0812">Transmembrane</keyword>